<feature type="active site" description="Proton donor/acceptor" evidence="1">
    <location>
        <position position="194"/>
    </location>
</feature>
<dbReference type="SUPFAM" id="SSF52833">
    <property type="entry name" value="Thioredoxin-like"/>
    <property type="match status" value="1"/>
</dbReference>
<dbReference type="GO" id="GO:0004364">
    <property type="term" value="F:glutathione transferase activity"/>
    <property type="evidence" value="ECO:0007669"/>
    <property type="project" value="InterPro"/>
</dbReference>
<dbReference type="InterPro" id="IPR036282">
    <property type="entry name" value="Glutathione-S-Trfase_C_sf"/>
</dbReference>
<keyword evidence="5" id="KW-0808">Transferase</keyword>
<feature type="binding site" evidence="2">
    <location>
        <position position="96"/>
    </location>
    <ligand>
        <name>glutathione</name>
        <dbReference type="ChEBI" id="CHEBI:57925"/>
    </ligand>
</feature>
<proteinExistence type="predicted"/>
<evidence type="ECO:0000256" key="2">
    <source>
        <dbReference type="PIRSR" id="PIRSR015753-2"/>
    </source>
</evidence>
<dbReference type="PANTHER" id="PTHR32419:SF6">
    <property type="entry name" value="GLUTATHIONE S-TRANSFERASE OMEGA-LIKE 1-RELATED"/>
    <property type="match status" value="1"/>
</dbReference>
<dbReference type="AlphaFoldDB" id="A0A4R5U3W2"/>
<dbReference type="EMBL" id="SMTF01000001">
    <property type="protein sequence ID" value="TDK28387.1"/>
    <property type="molecule type" value="Genomic_DNA"/>
</dbReference>
<dbReference type="Pfam" id="PF13409">
    <property type="entry name" value="GST_N_2"/>
    <property type="match status" value="1"/>
</dbReference>
<dbReference type="InterPro" id="IPR036249">
    <property type="entry name" value="Thioredoxin-like_sf"/>
</dbReference>
<feature type="binding site" evidence="2">
    <location>
        <begin position="129"/>
        <end position="132"/>
    </location>
    <ligand>
        <name>glutathione</name>
        <dbReference type="ChEBI" id="CHEBI:57925"/>
    </ligand>
</feature>
<name>A0A4R5U3W2_9GAMM</name>
<feature type="site" description="Lowers pKa of active site Cys" evidence="3">
    <location>
        <position position="295"/>
    </location>
</feature>
<evidence type="ECO:0000259" key="4">
    <source>
        <dbReference type="PROSITE" id="PS50405"/>
    </source>
</evidence>
<keyword evidence="6" id="KW-1185">Reference proteome</keyword>
<comment type="caution">
    <text evidence="5">The sequence shown here is derived from an EMBL/GenBank/DDBJ whole genome shotgun (WGS) entry which is preliminary data.</text>
</comment>
<accession>A0A4R5U3W2</accession>
<dbReference type="FunFam" id="3.40.30.10:FF:000058">
    <property type="entry name" value="Glutathione S-transferase, omega"/>
    <property type="match status" value="1"/>
</dbReference>
<organism evidence="5 6">
    <name type="scientific">Luteimonas aestuarii</name>
    <dbReference type="NCBI Taxonomy" id="453837"/>
    <lineage>
        <taxon>Bacteria</taxon>
        <taxon>Pseudomonadati</taxon>
        <taxon>Pseudomonadota</taxon>
        <taxon>Gammaproteobacteria</taxon>
        <taxon>Lysobacterales</taxon>
        <taxon>Lysobacteraceae</taxon>
        <taxon>Luteimonas</taxon>
    </lineage>
</organism>
<dbReference type="Pfam" id="PF13410">
    <property type="entry name" value="GST_C_2"/>
    <property type="match status" value="1"/>
</dbReference>
<dbReference type="Proteomes" id="UP000294796">
    <property type="component" value="Unassembled WGS sequence"/>
</dbReference>
<evidence type="ECO:0000313" key="5">
    <source>
        <dbReference type="EMBL" id="TDK28387.1"/>
    </source>
</evidence>
<sequence>MGMLIDGKWESDDDKLVDDDGRLRRPDSAFRNWITADGSAGPTGEAGFRAEPGRYHLYIARACPWAHRTTIFRELKGLQDAIDLSVTHWLMAEDGWTFRPGPGVVPDPLHGADTVWQLYVKSDPRYTGRVTVPVLWDKQRDCIVSNESADIIRMFNSAFDGVGAGEGDYYPMELRGEIDAINDRVYDGLNNGVYKAGFAKKQSAYDEAVTDVFETLDWLEQRLSAHEWLCGDTLTEADWRLFTTLLRFDPVYHGHFKCNLRRLVDYPVLWDYTRRLFAHPAVAPTVDMDHIKRHYYQSHRHINPTGIVPKGPAMSFARD</sequence>
<feature type="domain" description="GST C-terminal" evidence="4">
    <location>
        <begin position="171"/>
        <end position="298"/>
    </location>
</feature>
<gene>
    <name evidence="5" type="ORF">E2F46_00370</name>
</gene>
<dbReference type="RefSeq" id="WP_133320209.1">
    <property type="nucleotide sequence ID" value="NZ_SMTF01000001.1"/>
</dbReference>
<dbReference type="SFLD" id="SFLDS00019">
    <property type="entry name" value="Glutathione_Transferase_(cytos"/>
    <property type="match status" value="1"/>
</dbReference>
<evidence type="ECO:0000256" key="1">
    <source>
        <dbReference type="PIRSR" id="PIRSR015753-1"/>
    </source>
</evidence>
<dbReference type="OrthoDB" id="9769158at2"/>
<dbReference type="InterPro" id="IPR016639">
    <property type="entry name" value="GST_Omega/GSH"/>
</dbReference>
<evidence type="ECO:0000256" key="3">
    <source>
        <dbReference type="PIRSR" id="PIRSR015753-3"/>
    </source>
</evidence>
<dbReference type="Gene3D" id="1.20.1050.10">
    <property type="match status" value="1"/>
</dbReference>
<dbReference type="CDD" id="cd03190">
    <property type="entry name" value="GST_C_Omega_like"/>
    <property type="match status" value="1"/>
</dbReference>
<dbReference type="PIRSF" id="PIRSF015753">
    <property type="entry name" value="GST"/>
    <property type="match status" value="1"/>
</dbReference>
<evidence type="ECO:0000313" key="6">
    <source>
        <dbReference type="Proteomes" id="UP000294796"/>
    </source>
</evidence>
<dbReference type="PANTHER" id="PTHR32419">
    <property type="entry name" value="GLUTATHIONYL-HYDROQUINONE REDUCTASE"/>
    <property type="match status" value="1"/>
</dbReference>
<dbReference type="InterPro" id="IPR047047">
    <property type="entry name" value="GST_Omega-like_C"/>
</dbReference>
<dbReference type="GO" id="GO:0005737">
    <property type="term" value="C:cytoplasm"/>
    <property type="evidence" value="ECO:0007669"/>
    <property type="project" value="TreeGrafter"/>
</dbReference>
<feature type="active site" description="Nucleophile" evidence="1">
    <location>
        <position position="63"/>
    </location>
</feature>
<feature type="binding site" evidence="2">
    <location>
        <begin position="147"/>
        <end position="148"/>
    </location>
    <ligand>
        <name>glutathione</name>
        <dbReference type="ChEBI" id="CHEBI:57925"/>
    </ligand>
</feature>
<dbReference type="PROSITE" id="PS50405">
    <property type="entry name" value="GST_CTER"/>
    <property type="match status" value="1"/>
</dbReference>
<dbReference type="InterPro" id="IPR010987">
    <property type="entry name" value="Glutathione-S-Trfase_C-like"/>
</dbReference>
<reference evidence="5 6" key="1">
    <citation type="submission" date="2019-03" db="EMBL/GenBank/DDBJ databases">
        <title>Luteimonas zhaokaii sp.nov., isolated from the rectal contents of Plateau pika in Yushu, Qinghai Province, China.</title>
        <authorList>
            <person name="Zhang G."/>
        </authorList>
    </citation>
    <scope>NUCLEOTIDE SEQUENCE [LARGE SCALE GENOMIC DNA]</scope>
    <source>
        <strain evidence="5 6">B9</strain>
    </source>
</reference>
<dbReference type="SFLD" id="SFLDG01148">
    <property type="entry name" value="Xi_(cytGST)"/>
    <property type="match status" value="1"/>
</dbReference>
<dbReference type="SFLD" id="SFLDG01206">
    <property type="entry name" value="Xi.1"/>
    <property type="match status" value="1"/>
</dbReference>
<dbReference type="InterPro" id="IPR040079">
    <property type="entry name" value="Glutathione_S-Trfase"/>
</dbReference>
<protein>
    <submittedName>
        <fullName evidence="5">Glutathione S-transferase family protein</fullName>
    </submittedName>
</protein>
<dbReference type="InterPro" id="IPR004045">
    <property type="entry name" value="Glutathione_S-Trfase_N"/>
</dbReference>
<dbReference type="SUPFAM" id="SSF47616">
    <property type="entry name" value="GST C-terminal domain-like"/>
    <property type="match status" value="1"/>
</dbReference>
<dbReference type="Gene3D" id="3.40.30.10">
    <property type="entry name" value="Glutaredoxin"/>
    <property type="match status" value="1"/>
</dbReference>
<feature type="site" description="Lowers pKa of active site Cys" evidence="3">
    <location>
        <position position="252"/>
    </location>
</feature>